<reference evidence="6" key="1">
    <citation type="submission" date="2020-10" db="EMBL/GenBank/DDBJ databases">
        <title>Taxonomic study of unclassified bacteria belonging to the class Ktedonobacteria.</title>
        <authorList>
            <person name="Yabe S."/>
            <person name="Wang C.M."/>
            <person name="Zheng Y."/>
            <person name="Sakai Y."/>
            <person name="Cavaletti L."/>
            <person name="Monciardini P."/>
            <person name="Donadio S."/>
        </authorList>
    </citation>
    <scope>NUCLEOTIDE SEQUENCE</scope>
    <source>
        <strain evidence="6">SOSP1-1</strain>
    </source>
</reference>
<keyword evidence="2" id="KW-0288">FMN</keyword>
<dbReference type="EMBL" id="BNJF01000001">
    <property type="protein sequence ID" value="GHO41928.1"/>
    <property type="molecule type" value="Genomic_DNA"/>
</dbReference>
<accession>A0A8J3HWJ9</accession>
<evidence type="ECO:0000256" key="3">
    <source>
        <dbReference type="ARBA" id="ARBA00023002"/>
    </source>
</evidence>
<dbReference type="NCBIfam" id="TIGR03619">
    <property type="entry name" value="F420_Rv2161c"/>
    <property type="match status" value="1"/>
</dbReference>
<evidence type="ECO:0000256" key="2">
    <source>
        <dbReference type="ARBA" id="ARBA00022643"/>
    </source>
</evidence>
<name>A0A8J3HWJ9_9CHLR</name>
<keyword evidence="7" id="KW-1185">Reference proteome</keyword>
<evidence type="ECO:0000313" key="6">
    <source>
        <dbReference type="EMBL" id="GHO41928.1"/>
    </source>
</evidence>
<dbReference type="AlphaFoldDB" id="A0A8J3HWJ9"/>
<organism evidence="6 7">
    <name type="scientific">Ktedonospora formicarum</name>
    <dbReference type="NCBI Taxonomy" id="2778364"/>
    <lineage>
        <taxon>Bacteria</taxon>
        <taxon>Bacillati</taxon>
        <taxon>Chloroflexota</taxon>
        <taxon>Ktedonobacteria</taxon>
        <taxon>Ktedonobacterales</taxon>
        <taxon>Ktedonobacteraceae</taxon>
        <taxon>Ktedonospora</taxon>
    </lineage>
</organism>
<dbReference type="InterPro" id="IPR050172">
    <property type="entry name" value="SsuD_RutA_monooxygenase"/>
</dbReference>
<dbReference type="Pfam" id="PF00296">
    <property type="entry name" value="Bac_luciferase"/>
    <property type="match status" value="1"/>
</dbReference>
<dbReference type="SUPFAM" id="SSF51679">
    <property type="entry name" value="Bacterial luciferase-like"/>
    <property type="match status" value="1"/>
</dbReference>
<dbReference type="InterPro" id="IPR019921">
    <property type="entry name" value="Lucif-like_OxRdtase_Rv2161c"/>
</dbReference>
<comment type="caution">
    <text evidence="6">The sequence shown here is derived from an EMBL/GenBank/DDBJ whole genome shotgun (WGS) entry which is preliminary data.</text>
</comment>
<dbReference type="GO" id="GO:0008726">
    <property type="term" value="F:alkanesulfonate monooxygenase activity"/>
    <property type="evidence" value="ECO:0007669"/>
    <property type="project" value="TreeGrafter"/>
</dbReference>
<keyword evidence="3" id="KW-0560">Oxidoreductase</keyword>
<dbReference type="PANTHER" id="PTHR42847:SF4">
    <property type="entry name" value="ALKANESULFONATE MONOOXYGENASE-RELATED"/>
    <property type="match status" value="1"/>
</dbReference>
<evidence type="ECO:0000256" key="1">
    <source>
        <dbReference type="ARBA" id="ARBA00022630"/>
    </source>
</evidence>
<dbReference type="InterPro" id="IPR036661">
    <property type="entry name" value="Luciferase-like_sf"/>
</dbReference>
<gene>
    <name evidence="6" type="ORF">KSX_00910</name>
</gene>
<evidence type="ECO:0000259" key="5">
    <source>
        <dbReference type="Pfam" id="PF00296"/>
    </source>
</evidence>
<proteinExistence type="predicted"/>
<dbReference type="Gene3D" id="3.20.20.30">
    <property type="entry name" value="Luciferase-like domain"/>
    <property type="match status" value="1"/>
</dbReference>
<keyword evidence="1" id="KW-0285">Flavoprotein</keyword>
<feature type="domain" description="Luciferase-like" evidence="5">
    <location>
        <begin position="25"/>
        <end position="255"/>
    </location>
</feature>
<keyword evidence="4" id="KW-0503">Monooxygenase</keyword>
<sequence length="321" mass="35136">MREEIPLIREVTMRFAISIPQIVSDGTFDPVGLRDYLTRAESLGFESAWTQEGVLGSSPTLSPLELMSFAAAYTTRLRLGCSVFVSSLHNPIHLAKSLSTLDQLSRGRIEVGLASGGRRSQFSAFGVDPESFVARFTEGVRLMKACWTESRITFPGRFWQLQDAAVEPKPFQKPYPPIWFGGGHPAAVRRAIRYSDGFFGAGSSTTAQFAEQMRVLRTALAESDRKATPFQIAKRVYIAVGDDESQPRARMDEALAQIYGRTGLSTVAVTGTPATCISGLREVAQAGAELILLTTLFDQAEQMERLVTEVIPHVEGGIQQA</sequence>
<dbReference type="InterPro" id="IPR011251">
    <property type="entry name" value="Luciferase-like_dom"/>
</dbReference>
<evidence type="ECO:0000313" key="7">
    <source>
        <dbReference type="Proteomes" id="UP000612362"/>
    </source>
</evidence>
<dbReference type="PANTHER" id="PTHR42847">
    <property type="entry name" value="ALKANESULFONATE MONOOXYGENASE"/>
    <property type="match status" value="1"/>
</dbReference>
<dbReference type="GO" id="GO:0046306">
    <property type="term" value="P:alkanesulfonate catabolic process"/>
    <property type="evidence" value="ECO:0007669"/>
    <property type="project" value="TreeGrafter"/>
</dbReference>
<evidence type="ECO:0000256" key="4">
    <source>
        <dbReference type="ARBA" id="ARBA00023033"/>
    </source>
</evidence>
<dbReference type="Proteomes" id="UP000612362">
    <property type="component" value="Unassembled WGS sequence"/>
</dbReference>
<protein>
    <submittedName>
        <fullName evidence="6">Luciferase</fullName>
    </submittedName>
</protein>